<dbReference type="eggNOG" id="ENOG502SNX9">
    <property type="taxonomic scope" value="Eukaryota"/>
</dbReference>
<organism evidence="3 4">
    <name type="scientific">Sphaerulina musiva (strain SO2202)</name>
    <name type="common">Poplar stem canker fungus</name>
    <name type="synonym">Septoria musiva</name>
    <dbReference type="NCBI Taxonomy" id="692275"/>
    <lineage>
        <taxon>Eukaryota</taxon>
        <taxon>Fungi</taxon>
        <taxon>Dikarya</taxon>
        <taxon>Ascomycota</taxon>
        <taxon>Pezizomycotina</taxon>
        <taxon>Dothideomycetes</taxon>
        <taxon>Dothideomycetidae</taxon>
        <taxon>Mycosphaerellales</taxon>
        <taxon>Mycosphaerellaceae</taxon>
        <taxon>Sphaerulina</taxon>
    </lineage>
</organism>
<dbReference type="HOGENOM" id="CLU_024934_5_2_1"/>
<reference evidence="3 4" key="1">
    <citation type="journal article" date="2012" name="PLoS Pathog.">
        <title>Diverse lifestyles and strategies of plant pathogenesis encoded in the genomes of eighteen Dothideomycetes fungi.</title>
        <authorList>
            <person name="Ohm R.A."/>
            <person name="Feau N."/>
            <person name="Henrissat B."/>
            <person name="Schoch C.L."/>
            <person name="Horwitz B.A."/>
            <person name="Barry K.W."/>
            <person name="Condon B.J."/>
            <person name="Copeland A.C."/>
            <person name="Dhillon B."/>
            <person name="Glaser F."/>
            <person name="Hesse C.N."/>
            <person name="Kosti I."/>
            <person name="LaButti K."/>
            <person name="Lindquist E.A."/>
            <person name="Lucas S."/>
            <person name="Salamov A.A."/>
            <person name="Bradshaw R.E."/>
            <person name="Ciuffetti L."/>
            <person name="Hamelin R.C."/>
            <person name="Kema G.H.J."/>
            <person name="Lawrence C."/>
            <person name="Scott J.A."/>
            <person name="Spatafora J.W."/>
            <person name="Turgeon B.G."/>
            <person name="de Wit P.J.G.M."/>
            <person name="Zhong S."/>
            <person name="Goodwin S.B."/>
            <person name="Grigoriev I.V."/>
        </authorList>
    </citation>
    <scope>NUCLEOTIDE SEQUENCE [LARGE SCALE GENOMIC DNA]</scope>
    <source>
        <strain evidence="3 4">SO2202</strain>
    </source>
</reference>
<dbReference type="STRING" id="692275.M3CF83"/>
<dbReference type="InterPro" id="IPR053157">
    <property type="entry name" value="Sterol_Uptake_Regulator"/>
</dbReference>
<dbReference type="RefSeq" id="XP_016760579.1">
    <property type="nucleotide sequence ID" value="XM_016910385.1"/>
</dbReference>
<dbReference type="Gene3D" id="4.10.240.10">
    <property type="entry name" value="Zn(2)-C6 fungal-type DNA-binding domain"/>
    <property type="match status" value="1"/>
</dbReference>
<dbReference type="SMART" id="SM00066">
    <property type="entry name" value="GAL4"/>
    <property type="match status" value="1"/>
</dbReference>
<evidence type="ECO:0000259" key="2">
    <source>
        <dbReference type="PROSITE" id="PS50048"/>
    </source>
</evidence>
<dbReference type="GeneID" id="27907522"/>
<dbReference type="Pfam" id="PF00172">
    <property type="entry name" value="Zn_clus"/>
    <property type="match status" value="1"/>
</dbReference>
<keyword evidence="1" id="KW-0539">Nucleus</keyword>
<name>M3CF83_SPHMS</name>
<dbReference type="GO" id="GO:0001228">
    <property type="term" value="F:DNA-binding transcription activator activity, RNA polymerase II-specific"/>
    <property type="evidence" value="ECO:0007669"/>
    <property type="project" value="TreeGrafter"/>
</dbReference>
<dbReference type="Proteomes" id="UP000016931">
    <property type="component" value="Unassembled WGS sequence"/>
</dbReference>
<keyword evidence="4" id="KW-1185">Reference proteome</keyword>
<dbReference type="PROSITE" id="PS50048">
    <property type="entry name" value="ZN2_CY6_FUNGAL_2"/>
    <property type="match status" value="1"/>
</dbReference>
<dbReference type="PROSITE" id="PS00463">
    <property type="entry name" value="ZN2_CY6_FUNGAL_1"/>
    <property type="match status" value="1"/>
</dbReference>
<evidence type="ECO:0000313" key="4">
    <source>
        <dbReference type="Proteomes" id="UP000016931"/>
    </source>
</evidence>
<dbReference type="PANTHER" id="PTHR47784">
    <property type="entry name" value="STEROL UPTAKE CONTROL PROTEIN 2"/>
    <property type="match status" value="1"/>
</dbReference>
<accession>M3CF83</accession>
<dbReference type="SUPFAM" id="SSF57701">
    <property type="entry name" value="Zn2/Cys6 DNA-binding domain"/>
    <property type="match status" value="1"/>
</dbReference>
<dbReference type="InterPro" id="IPR036864">
    <property type="entry name" value="Zn2-C6_fun-type_DNA-bd_sf"/>
</dbReference>
<evidence type="ECO:0000256" key="1">
    <source>
        <dbReference type="ARBA" id="ARBA00023242"/>
    </source>
</evidence>
<sequence>MGERKSHVKSRMGCIQCKARRVKCDEKHPTCSNCRRRQEQCSYRHPTPSIASTPDSSGGLGGLGQANGSAISYQLHIKQLELMHHFAAETYSTLLTHHGPNHKRIELPRLAFEHAFLLDIVFAITSLHLAHLRPNEAPWRIADAMRYQAQAIAATRQRVQKLEASECRAMYHCSSQLGVIALAFRAVDCDSAETSMPSETFRQLSHLWRGTYSILLATKELISPQDYDVFFPALTWAVKPDREPTPRLDSFLDMLTAKAKAKANSDAKDVVVPFGPGVSMEREPITGCLVAIGKLQILFQLCEPEPSRILAWLVEVPQVFWDLVGERNVLACAVVLLYSVTYVKLEHRWWARGVRRQIADELSPIVAEGDPDFLDLVAWVKTVESNTMFE</sequence>
<dbReference type="InterPro" id="IPR001138">
    <property type="entry name" value="Zn2Cys6_DnaBD"/>
</dbReference>
<evidence type="ECO:0000313" key="3">
    <source>
        <dbReference type="EMBL" id="EMF12458.1"/>
    </source>
</evidence>
<proteinExistence type="predicted"/>
<dbReference type="CDD" id="cd00067">
    <property type="entry name" value="GAL4"/>
    <property type="match status" value="1"/>
</dbReference>
<dbReference type="OMA" id="DSLRCRQ"/>
<protein>
    <recommendedName>
        <fullName evidence="2">Zn(2)-C6 fungal-type domain-containing protein</fullName>
    </recommendedName>
</protein>
<feature type="domain" description="Zn(2)-C6 fungal-type" evidence="2">
    <location>
        <begin position="13"/>
        <end position="43"/>
    </location>
</feature>
<dbReference type="GO" id="GO:0008270">
    <property type="term" value="F:zinc ion binding"/>
    <property type="evidence" value="ECO:0007669"/>
    <property type="project" value="InterPro"/>
</dbReference>
<dbReference type="PANTHER" id="PTHR47784:SF5">
    <property type="entry name" value="STEROL UPTAKE CONTROL PROTEIN 2"/>
    <property type="match status" value="1"/>
</dbReference>
<dbReference type="OrthoDB" id="4937900at2759"/>
<dbReference type="EMBL" id="KB456264">
    <property type="protein sequence ID" value="EMF12458.1"/>
    <property type="molecule type" value="Genomic_DNA"/>
</dbReference>
<dbReference type="AlphaFoldDB" id="M3CF83"/>
<gene>
    <name evidence="3" type="ORF">SEPMUDRAFT_85476</name>
</gene>